<evidence type="ECO:0000313" key="3">
    <source>
        <dbReference type="Proteomes" id="UP001596414"/>
    </source>
</evidence>
<reference evidence="2 3" key="1">
    <citation type="journal article" date="2014" name="Int. J. Syst. Evol. Microbiol.">
        <title>Complete genome sequence of Corynebacterium casei LMG S-19264T (=DSM 44701T), isolated from a smear-ripened cheese.</title>
        <authorList>
            <consortium name="US DOE Joint Genome Institute (JGI-PGF)"/>
            <person name="Walter F."/>
            <person name="Albersmeier A."/>
            <person name="Kalinowski J."/>
            <person name="Ruckert C."/>
        </authorList>
    </citation>
    <scope>NUCLEOTIDE SEQUENCE [LARGE SCALE GENOMIC DNA]</scope>
    <source>
        <strain evidence="2 3">CGMCC 4.7215</strain>
    </source>
</reference>
<evidence type="ECO:0000313" key="2">
    <source>
        <dbReference type="EMBL" id="MFC7125422.1"/>
    </source>
</evidence>
<protein>
    <recommendedName>
        <fullName evidence="1">TRAM domain-containing protein</fullName>
    </recommendedName>
</protein>
<comment type="caution">
    <text evidence="2">The sequence shown here is derived from an EMBL/GenBank/DDBJ whole genome shotgun (WGS) entry which is preliminary data.</text>
</comment>
<dbReference type="PROSITE" id="PS50926">
    <property type="entry name" value="TRAM"/>
    <property type="match status" value="1"/>
</dbReference>
<proteinExistence type="predicted"/>
<organism evidence="2 3">
    <name type="scientific">Halovenus rubra</name>
    <dbReference type="NCBI Taxonomy" id="869890"/>
    <lineage>
        <taxon>Archaea</taxon>
        <taxon>Methanobacteriati</taxon>
        <taxon>Methanobacteriota</taxon>
        <taxon>Stenosarchaea group</taxon>
        <taxon>Halobacteria</taxon>
        <taxon>Halobacteriales</taxon>
        <taxon>Haloarculaceae</taxon>
        <taxon>Halovenus</taxon>
    </lineage>
</organism>
<feature type="domain" description="TRAM" evidence="1">
    <location>
        <begin position="19"/>
        <end position="81"/>
    </location>
</feature>
<dbReference type="InterPro" id="IPR002792">
    <property type="entry name" value="TRAM_dom"/>
</dbReference>
<dbReference type="InterPro" id="IPR055935">
    <property type="entry name" value="DUF7513"/>
</dbReference>
<dbReference type="EMBL" id="JBHSZQ010000004">
    <property type="protein sequence ID" value="MFC7125422.1"/>
    <property type="molecule type" value="Genomic_DNA"/>
</dbReference>
<dbReference type="Proteomes" id="UP001596414">
    <property type="component" value="Unassembled WGS sequence"/>
</dbReference>
<name>A0ABD5X371_9EURY</name>
<gene>
    <name evidence="2" type="ORF">ACFQJ7_05130</name>
</gene>
<dbReference type="RefSeq" id="WP_267636415.1">
    <property type="nucleotide sequence ID" value="NZ_JAODIY010000004.1"/>
</dbReference>
<accession>A0ABD5X371</accession>
<sequence length="90" mass="10223">MSLLSRFLVGATFRTSEPEFDIGEEIEVYVTDYDEDSDKVFARVGQSQLRFTDATKDLVGCRVLARVEQYDTAQNRGAAIHLETIEQSSW</sequence>
<dbReference type="AlphaFoldDB" id="A0ABD5X371"/>
<dbReference type="Pfam" id="PF24353">
    <property type="entry name" value="DUF7513"/>
    <property type="match status" value="1"/>
</dbReference>
<evidence type="ECO:0000259" key="1">
    <source>
        <dbReference type="PROSITE" id="PS50926"/>
    </source>
</evidence>